<proteinExistence type="predicted"/>
<reference evidence="2" key="1">
    <citation type="journal article" date="2021" name="Proc. Natl. Acad. Sci. U.S.A.">
        <title>A Catalog of Tens of Thousands of Viruses from Human Metagenomes Reveals Hidden Associations with Chronic Diseases.</title>
        <authorList>
            <person name="Tisza M.J."/>
            <person name="Buck C.B."/>
        </authorList>
    </citation>
    <scope>NUCLEOTIDE SEQUENCE</scope>
    <source>
        <strain evidence="2">CtOXk3</strain>
    </source>
</reference>
<organism evidence="2">
    <name type="scientific">Siphoviridae sp. ctOXk3</name>
    <dbReference type="NCBI Taxonomy" id="2827861"/>
    <lineage>
        <taxon>Viruses</taxon>
        <taxon>Duplodnaviria</taxon>
        <taxon>Heunggongvirae</taxon>
        <taxon>Uroviricota</taxon>
        <taxon>Caudoviricetes</taxon>
    </lineage>
</organism>
<evidence type="ECO:0000256" key="1">
    <source>
        <dbReference type="SAM" id="Phobius"/>
    </source>
</evidence>
<keyword evidence="1" id="KW-0472">Membrane</keyword>
<accession>A0A8S5SYL1</accession>
<keyword evidence="1" id="KW-1133">Transmembrane helix</keyword>
<sequence length="53" mass="6140">MKFRSLTFFHSDFFQYLCRRFSNQAVIPAPVFACVFAVATLTMVVNAVFRRST</sequence>
<keyword evidence="1" id="KW-0812">Transmembrane</keyword>
<dbReference type="EMBL" id="BK032706">
    <property type="protein sequence ID" value="DAF56038.1"/>
    <property type="molecule type" value="Genomic_DNA"/>
</dbReference>
<evidence type="ECO:0000313" key="2">
    <source>
        <dbReference type="EMBL" id="DAF56038.1"/>
    </source>
</evidence>
<feature type="transmembrane region" description="Helical" evidence="1">
    <location>
        <begin position="29"/>
        <end position="49"/>
    </location>
</feature>
<protein>
    <submittedName>
        <fullName evidence="2">Uncharacterized protein</fullName>
    </submittedName>
</protein>
<name>A0A8S5SYL1_9CAUD</name>